<reference evidence="2" key="1">
    <citation type="submission" date="2022-11" db="UniProtKB">
        <authorList>
            <consortium name="WormBaseParasite"/>
        </authorList>
    </citation>
    <scope>IDENTIFICATION</scope>
</reference>
<name>A0AC35GDL0_9BILA</name>
<evidence type="ECO:0000313" key="1">
    <source>
        <dbReference type="Proteomes" id="UP000887580"/>
    </source>
</evidence>
<accession>A0AC35GDL0</accession>
<protein>
    <submittedName>
        <fullName evidence="2">Uncharacterized protein</fullName>
    </submittedName>
</protein>
<dbReference type="WBParaSite" id="PS1159_v2.g4277.t1">
    <property type="protein sequence ID" value="PS1159_v2.g4277.t1"/>
    <property type="gene ID" value="PS1159_v2.g4277"/>
</dbReference>
<proteinExistence type="predicted"/>
<organism evidence="1 2">
    <name type="scientific">Panagrolaimus sp. PS1159</name>
    <dbReference type="NCBI Taxonomy" id="55785"/>
    <lineage>
        <taxon>Eukaryota</taxon>
        <taxon>Metazoa</taxon>
        <taxon>Ecdysozoa</taxon>
        <taxon>Nematoda</taxon>
        <taxon>Chromadorea</taxon>
        <taxon>Rhabditida</taxon>
        <taxon>Tylenchina</taxon>
        <taxon>Panagrolaimomorpha</taxon>
        <taxon>Panagrolaimoidea</taxon>
        <taxon>Panagrolaimidae</taxon>
        <taxon>Panagrolaimus</taxon>
    </lineage>
</organism>
<sequence>MMVSSPRDPNFLPNVPIVNDDDEDPQEPVDPPADRNARNNSVPPLPDFSHPDTPGPSRSVPIFDDAIPDPTTESQTLNAAAYIPNEPSLPQQNSNEISNAPAEPEHNDDDTSNLPAEPQQPSSSSNAPTEPQQQQQLVQDDPTEPEQEDPANNDPFDPQSTEPEANASSSHSNQSSHPSDPN</sequence>
<evidence type="ECO:0000313" key="2">
    <source>
        <dbReference type="WBParaSite" id="PS1159_v2.g4277.t1"/>
    </source>
</evidence>
<dbReference type="Proteomes" id="UP000887580">
    <property type="component" value="Unplaced"/>
</dbReference>